<protein>
    <submittedName>
        <fullName evidence="2">Uncharacterized protein</fullName>
    </submittedName>
</protein>
<keyword evidence="1" id="KW-1133">Transmembrane helix</keyword>
<proteinExistence type="predicted"/>
<name>A0A420EQU3_9SPHN</name>
<keyword evidence="3" id="KW-1185">Reference proteome</keyword>
<dbReference type="AlphaFoldDB" id="A0A420EQU3"/>
<keyword evidence="1" id="KW-0812">Transmembrane</keyword>
<gene>
    <name evidence="2" type="ORF">D6851_00595</name>
</gene>
<evidence type="ECO:0000313" key="2">
    <source>
        <dbReference type="EMBL" id="RKF23044.1"/>
    </source>
</evidence>
<dbReference type="Proteomes" id="UP000284395">
    <property type="component" value="Unassembled WGS sequence"/>
</dbReference>
<accession>A0A420EQU3</accession>
<sequence>MIWAGPDIVTIMAIVVAAGWIVSHIVQANHLARLRHELDCLPRPHPKEKLARLAEENRHLSVTVAGLQDRIEVLEKVISDGSNQMADQIDRLPADRGEFGQ</sequence>
<dbReference type="EMBL" id="RAPF01000001">
    <property type="protein sequence ID" value="RKF23044.1"/>
    <property type="molecule type" value="Genomic_DNA"/>
</dbReference>
<evidence type="ECO:0000256" key="1">
    <source>
        <dbReference type="SAM" id="Phobius"/>
    </source>
</evidence>
<comment type="caution">
    <text evidence="2">The sequence shown here is derived from an EMBL/GenBank/DDBJ whole genome shotgun (WGS) entry which is preliminary data.</text>
</comment>
<keyword evidence="1" id="KW-0472">Membrane</keyword>
<dbReference type="OrthoDB" id="49106at335929"/>
<dbReference type="RefSeq" id="WP_120322948.1">
    <property type="nucleotide sequence ID" value="NZ_RAPF01000001.1"/>
</dbReference>
<feature type="transmembrane region" description="Helical" evidence="1">
    <location>
        <begin position="6"/>
        <end position="26"/>
    </location>
</feature>
<evidence type="ECO:0000313" key="3">
    <source>
        <dbReference type="Proteomes" id="UP000284395"/>
    </source>
</evidence>
<reference evidence="2 3" key="1">
    <citation type="submission" date="2018-09" db="EMBL/GenBank/DDBJ databases">
        <title>Altererythrobacter spongiae sp. nov., isolated from a marine sponge.</title>
        <authorList>
            <person name="Zhuang L."/>
            <person name="Luo L."/>
        </authorList>
    </citation>
    <scope>NUCLEOTIDE SEQUENCE [LARGE SCALE GENOMIC DNA]</scope>
    <source>
        <strain evidence="2 3">HN-Y73</strain>
    </source>
</reference>
<organism evidence="2 3">
    <name type="scientific">Altericroceibacterium spongiae</name>
    <dbReference type="NCBI Taxonomy" id="2320269"/>
    <lineage>
        <taxon>Bacteria</taxon>
        <taxon>Pseudomonadati</taxon>
        <taxon>Pseudomonadota</taxon>
        <taxon>Alphaproteobacteria</taxon>
        <taxon>Sphingomonadales</taxon>
        <taxon>Erythrobacteraceae</taxon>
        <taxon>Altericroceibacterium</taxon>
    </lineage>
</organism>